<proteinExistence type="predicted"/>
<organism evidence="1 2">
    <name type="scientific">Flavobacterium album</name>
    <dbReference type="NCBI Taxonomy" id="2175091"/>
    <lineage>
        <taxon>Bacteria</taxon>
        <taxon>Pseudomonadati</taxon>
        <taxon>Bacteroidota</taxon>
        <taxon>Flavobacteriia</taxon>
        <taxon>Flavobacteriales</taxon>
        <taxon>Flavobacteriaceae</taxon>
        <taxon>Flavobacterium</taxon>
    </lineage>
</organism>
<dbReference type="CDD" id="cd08916">
    <property type="entry name" value="TrHb3_P"/>
    <property type="match status" value="1"/>
</dbReference>
<sequence>MKDIENRQDLELLLAEFYNTLLKDPSISYIFTDVAKIDLPHHLPILADFWELSLFHTGDYRNNPMKVHLDLNAKEKLTEQHFETWLNHFYDTVDRHFEGLNAEKIKTRAVSIATVMKIKLAAT</sequence>
<protein>
    <recommendedName>
        <fullName evidence="3">Sec-independent protein translocase TatC</fullName>
    </recommendedName>
</protein>
<dbReference type="RefSeq" id="WP_108776583.1">
    <property type="nucleotide sequence ID" value="NZ_CP029186.1"/>
</dbReference>
<evidence type="ECO:0008006" key="3">
    <source>
        <dbReference type="Google" id="ProtNLM"/>
    </source>
</evidence>
<dbReference type="OrthoDB" id="25954at2"/>
<dbReference type="GO" id="GO:0020037">
    <property type="term" value="F:heme binding"/>
    <property type="evidence" value="ECO:0007669"/>
    <property type="project" value="InterPro"/>
</dbReference>
<dbReference type="GO" id="GO:0019825">
    <property type="term" value="F:oxygen binding"/>
    <property type="evidence" value="ECO:0007669"/>
    <property type="project" value="InterPro"/>
</dbReference>
<evidence type="ECO:0000313" key="1">
    <source>
        <dbReference type="EMBL" id="AWH83873.1"/>
    </source>
</evidence>
<dbReference type="InterPro" id="IPR009050">
    <property type="entry name" value="Globin-like_sf"/>
</dbReference>
<dbReference type="Gene3D" id="1.10.490.10">
    <property type="entry name" value="Globins"/>
    <property type="match status" value="1"/>
</dbReference>
<keyword evidence="2" id="KW-1185">Reference proteome</keyword>
<dbReference type="EMBL" id="CP029186">
    <property type="protein sequence ID" value="AWH83873.1"/>
    <property type="molecule type" value="Genomic_DNA"/>
</dbReference>
<dbReference type="Proteomes" id="UP000244929">
    <property type="component" value="Chromosome"/>
</dbReference>
<gene>
    <name evidence="1" type="ORF">HYN59_01510</name>
</gene>
<dbReference type="InterPro" id="IPR012292">
    <property type="entry name" value="Globin/Proto"/>
</dbReference>
<dbReference type="SUPFAM" id="SSF46458">
    <property type="entry name" value="Globin-like"/>
    <property type="match status" value="1"/>
</dbReference>
<dbReference type="KEGG" id="falb:HYN59_01510"/>
<reference evidence="1 2" key="1">
    <citation type="submission" date="2018-04" db="EMBL/GenBank/DDBJ databases">
        <title>Genome sequencing of Flavobacterium sp. HYN0059.</title>
        <authorList>
            <person name="Yi H."/>
            <person name="Baek C."/>
        </authorList>
    </citation>
    <scope>NUCLEOTIDE SEQUENCE [LARGE SCALE GENOMIC DNA]</scope>
    <source>
        <strain evidence="1 2">HYN0059</strain>
    </source>
</reference>
<accession>A0A2S1QU24</accession>
<name>A0A2S1QU24_9FLAO</name>
<dbReference type="AlphaFoldDB" id="A0A2S1QU24"/>
<evidence type="ECO:0000313" key="2">
    <source>
        <dbReference type="Proteomes" id="UP000244929"/>
    </source>
</evidence>